<feature type="region of interest" description="Disordered" evidence="1">
    <location>
        <begin position="121"/>
        <end position="143"/>
    </location>
</feature>
<evidence type="ECO:0000313" key="3">
    <source>
        <dbReference type="Proteomes" id="UP000886998"/>
    </source>
</evidence>
<evidence type="ECO:0000256" key="1">
    <source>
        <dbReference type="SAM" id="MobiDB-lite"/>
    </source>
</evidence>
<dbReference type="AlphaFoldDB" id="A0A8X7BSX1"/>
<protein>
    <submittedName>
        <fullName evidence="2">Uncharacterized protein</fullName>
    </submittedName>
</protein>
<evidence type="ECO:0000313" key="2">
    <source>
        <dbReference type="EMBL" id="GFY41417.1"/>
    </source>
</evidence>
<name>A0A8X7BSX1_9ARAC</name>
<proteinExistence type="predicted"/>
<gene>
    <name evidence="2" type="ORF">TNIN_334831</name>
</gene>
<organism evidence="2 3">
    <name type="scientific">Trichonephila inaurata madagascariensis</name>
    <dbReference type="NCBI Taxonomy" id="2747483"/>
    <lineage>
        <taxon>Eukaryota</taxon>
        <taxon>Metazoa</taxon>
        <taxon>Ecdysozoa</taxon>
        <taxon>Arthropoda</taxon>
        <taxon>Chelicerata</taxon>
        <taxon>Arachnida</taxon>
        <taxon>Araneae</taxon>
        <taxon>Araneomorphae</taxon>
        <taxon>Entelegynae</taxon>
        <taxon>Araneoidea</taxon>
        <taxon>Nephilidae</taxon>
        <taxon>Trichonephila</taxon>
        <taxon>Trichonephila inaurata</taxon>
    </lineage>
</organism>
<comment type="caution">
    <text evidence="2">The sequence shown here is derived from an EMBL/GenBank/DDBJ whole genome shotgun (WGS) entry which is preliminary data.</text>
</comment>
<dbReference type="EMBL" id="BMAV01002488">
    <property type="protein sequence ID" value="GFY41417.1"/>
    <property type="molecule type" value="Genomic_DNA"/>
</dbReference>
<keyword evidence="3" id="KW-1185">Reference proteome</keyword>
<accession>A0A8X7BSX1</accession>
<sequence length="230" mass="25539">MGVGMVGEKEWIFVEGGLSFLGGVMAPSWHIPDAVLLRYGMRGKKFHVSFFERKNRLLVKTKTTFQVIGVQKNRSAKEVSLSPKSRGCLAHARVFLGASDLNENKFPSEIIRGKVRKSRVIPPTPLGPPSVPTRAGCTPHESRAPPVTCEGSSAISHLRHTETFLAHPLPLRTVRETEWKSNKVAFYFAFVHRSAPPIMQNRLVLLATNGNIFLPLLAFSINRMCYSSGM</sequence>
<dbReference type="Proteomes" id="UP000886998">
    <property type="component" value="Unassembled WGS sequence"/>
</dbReference>
<reference evidence="2" key="1">
    <citation type="submission" date="2020-08" db="EMBL/GenBank/DDBJ databases">
        <title>Multicomponent nature underlies the extraordinary mechanical properties of spider dragline silk.</title>
        <authorList>
            <person name="Kono N."/>
            <person name="Nakamura H."/>
            <person name="Mori M."/>
            <person name="Yoshida Y."/>
            <person name="Ohtoshi R."/>
            <person name="Malay A.D."/>
            <person name="Moran D.A.P."/>
            <person name="Tomita M."/>
            <person name="Numata K."/>
            <person name="Arakawa K."/>
        </authorList>
    </citation>
    <scope>NUCLEOTIDE SEQUENCE</scope>
</reference>
<feature type="compositionally biased region" description="Pro residues" evidence="1">
    <location>
        <begin position="122"/>
        <end position="131"/>
    </location>
</feature>